<feature type="domain" description="MPN" evidence="6">
    <location>
        <begin position="3"/>
        <end position="114"/>
    </location>
</feature>
<dbReference type="eggNOG" id="arCOG01139">
    <property type="taxonomic scope" value="Archaea"/>
</dbReference>
<dbReference type="MEROPS" id="M67.010"/>
<dbReference type="KEGG" id="ave:Arcve_0928"/>
<evidence type="ECO:0000259" key="6">
    <source>
        <dbReference type="PROSITE" id="PS50249"/>
    </source>
</evidence>
<dbReference type="AlphaFoldDB" id="F2KSH0"/>
<evidence type="ECO:0000313" key="7">
    <source>
        <dbReference type="EMBL" id="AEA46939.1"/>
    </source>
</evidence>
<keyword evidence="8" id="KW-1185">Reference proteome</keyword>
<dbReference type="STRING" id="693661.Arcve_0928"/>
<dbReference type="Proteomes" id="UP000008136">
    <property type="component" value="Chromosome"/>
</dbReference>
<keyword evidence="3" id="KW-0378">Hydrolase</keyword>
<dbReference type="SUPFAM" id="SSF102712">
    <property type="entry name" value="JAB1/MPN domain"/>
    <property type="match status" value="1"/>
</dbReference>
<protein>
    <recommendedName>
        <fullName evidence="6">MPN domain-containing protein</fullName>
    </recommendedName>
</protein>
<dbReference type="GeneID" id="10394034"/>
<dbReference type="GO" id="GO:0006508">
    <property type="term" value="P:proteolysis"/>
    <property type="evidence" value="ECO:0007669"/>
    <property type="project" value="UniProtKB-KW"/>
</dbReference>
<dbReference type="CDD" id="cd08072">
    <property type="entry name" value="MPN_archaeal"/>
    <property type="match status" value="1"/>
</dbReference>
<keyword evidence="1" id="KW-0645">Protease</keyword>
<evidence type="ECO:0000256" key="5">
    <source>
        <dbReference type="ARBA" id="ARBA00023049"/>
    </source>
</evidence>
<accession>F2KSH0</accession>
<dbReference type="Gene3D" id="3.40.140.10">
    <property type="entry name" value="Cytidine Deaminase, domain 2"/>
    <property type="match status" value="1"/>
</dbReference>
<name>F2KSH0_ARCVS</name>
<evidence type="ECO:0000256" key="2">
    <source>
        <dbReference type="ARBA" id="ARBA00022723"/>
    </source>
</evidence>
<dbReference type="GO" id="GO:0046872">
    <property type="term" value="F:metal ion binding"/>
    <property type="evidence" value="ECO:0007669"/>
    <property type="project" value="UniProtKB-KW"/>
</dbReference>
<sequence>MTFKILRGVLKMALEAAKDMHPHEFVALLGGKGELINELVFLPFQSGSVSAIIHMDMLPIGMRVLGTIHSHPSPNATPSQEDLQMFARFGKVHIIVAYPYGEDDWKCYDRSGQPTEIEVVEGSSEERF</sequence>
<evidence type="ECO:0000313" key="8">
    <source>
        <dbReference type="Proteomes" id="UP000008136"/>
    </source>
</evidence>
<keyword evidence="4" id="KW-0862">Zinc</keyword>
<reference evidence="7 8" key="1">
    <citation type="submission" date="2011-03" db="EMBL/GenBank/DDBJ databases">
        <title>The complete genome of Archaeoglobus veneficus SNP6.</title>
        <authorList>
            <consortium name="US DOE Joint Genome Institute (JGI-PGF)"/>
            <person name="Lucas S."/>
            <person name="Copeland A."/>
            <person name="Lapidus A."/>
            <person name="Bruce D."/>
            <person name="Goodwin L."/>
            <person name="Pitluck S."/>
            <person name="Kyrpides N."/>
            <person name="Mavromatis K."/>
            <person name="Pagani I."/>
            <person name="Ivanova N."/>
            <person name="Mikhailova N."/>
            <person name="Lu M."/>
            <person name="Detter J.C."/>
            <person name="Tapia R."/>
            <person name="Han C."/>
            <person name="Land M."/>
            <person name="Hauser L."/>
            <person name="Markowitz V."/>
            <person name="Cheng J.-F."/>
            <person name="Hugenholtz P."/>
            <person name="Woyke T."/>
            <person name="Wu D."/>
            <person name="Spring S."/>
            <person name="Brambilla E."/>
            <person name="Klenk H.-P."/>
            <person name="Eisen J.A."/>
        </authorList>
    </citation>
    <scope>NUCLEOTIDE SEQUENCE [LARGE SCALE GENOMIC DNA]</scope>
    <source>
        <strain>SNP6</strain>
    </source>
</reference>
<dbReference type="InterPro" id="IPR028090">
    <property type="entry name" value="JAB_dom_prok"/>
</dbReference>
<dbReference type="PROSITE" id="PS50249">
    <property type="entry name" value="MPN"/>
    <property type="match status" value="1"/>
</dbReference>
<dbReference type="Pfam" id="PF14464">
    <property type="entry name" value="Prok-JAB"/>
    <property type="match status" value="1"/>
</dbReference>
<keyword evidence="5" id="KW-0482">Metalloprotease</keyword>
<proteinExistence type="predicted"/>
<dbReference type="EMBL" id="CP002588">
    <property type="protein sequence ID" value="AEA46939.1"/>
    <property type="molecule type" value="Genomic_DNA"/>
</dbReference>
<dbReference type="RefSeq" id="WP_013683603.1">
    <property type="nucleotide sequence ID" value="NC_015320.1"/>
</dbReference>
<keyword evidence="2" id="KW-0479">Metal-binding</keyword>
<evidence type="ECO:0000256" key="1">
    <source>
        <dbReference type="ARBA" id="ARBA00022670"/>
    </source>
</evidence>
<dbReference type="OrthoDB" id="4612at2157"/>
<dbReference type="InterPro" id="IPR037518">
    <property type="entry name" value="MPN"/>
</dbReference>
<gene>
    <name evidence="7" type="ordered locus">Arcve_0928</name>
</gene>
<dbReference type="HOGENOM" id="CLU_116578_1_0_2"/>
<evidence type="ECO:0000256" key="4">
    <source>
        <dbReference type="ARBA" id="ARBA00022833"/>
    </source>
</evidence>
<dbReference type="GO" id="GO:0008237">
    <property type="term" value="F:metallopeptidase activity"/>
    <property type="evidence" value="ECO:0007669"/>
    <property type="project" value="UniProtKB-KW"/>
</dbReference>
<evidence type="ECO:0000256" key="3">
    <source>
        <dbReference type="ARBA" id="ARBA00022801"/>
    </source>
</evidence>
<organism evidence="7 8">
    <name type="scientific">Archaeoglobus veneficus (strain DSM 11195 / SNP6)</name>
    <dbReference type="NCBI Taxonomy" id="693661"/>
    <lineage>
        <taxon>Archaea</taxon>
        <taxon>Methanobacteriati</taxon>
        <taxon>Methanobacteriota</taxon>
        <taxon>Archaeoglobi</taxon>
        <taxon>Archaeoglobales</taxon>
        <taxon>Archaeoglobaceae</taxon>
        <taxon>Archaeoglobus</taxon>
    </lineage>
</organism>